<keyword evidence="5" id="KW-1133">Transmembrane helix</keyword>
<evidence type="ECO:0000256" key="1">
    <source>
        <dbReference type="ARBA" id="ARBA00007119"/>
    </source>
</evidence>
<dbReference type="GO" id="GO:0034354">
    <property type="term" value="P:'de novo' NAD+ biosynthetic process from L-tryptophan"/>
    <property type="evidence" value="ECO:0000318"/>
    <property type="project" value="GO_Central"/>
</dbReference>
<keyword evidence="5" id="KW-0812">Transmembrane</keyword>
<keyword evidence="5" id="KW-0472">Membrane</keyword>
<dbReference type="OrthoDB" id="10262710at2759"/>
<dbReference type="KEGG" id="spu:754565"/>
<keyword evidence="2 4" id="KW-0479">Metal-binding</keyword>
<dbReference type="AlphaFoldDB" id="A0A7M7SYE1"/>
<evidence type="ECO:0000313" key="6">
    <source>
        <dbReference type="EnsemblMetazoa" id="XP_030840469"/>
    </source>
</evidence>
<dbReference type="GO" id="GO:0046872">
    <property type="term" value="F:metal ion binding"/>
    <property type="evidence" value="ECO:0007669"/>
    <property type="project" value="UniProtKB-KW"/>
</dbReference>
<dbReference type="InterPro" id="IPR000898">
    <property type="entry name" value="Indolamine_dOase"/>
</dbReference>
<evidence type="ECO:0000256" key="3">
    <source>
        <dbReference type="ARBA" id="ARBA00023004"/>
    </source>
</evidence>
<feature type="binding site" description="proximal binding residue" evidence="4">
    <location>
        <position position="351"/>
    </location>
    <ligand>
        <name>heme b</name>
        <dbReference type="ChEBI" id="CHEBI:60344"/>
    </ligand>
    <ligandPart>
        <name>Fe</name>
        <dbReference type="ChEBI" id="CHEBI:18248"/>
    </ligandPart>
</feature>
<dbReference type="PROSITE" id="PS00876">
    <property type="entry name" value="IDO_1"/>
    <property type="match status" value="1"/>
</dbReference>
<dbReference type="Gene3D" id="1.20.58.480">
    <property type="match status" value="1"/>
</dbReference>
<name>A0A7M7SYE1_STRPU</name>
<dbReference type="GO" id="GO:0033754">
    <property type="term" value="F:indoleamine 2,3-dioxygenase activity"/>
    <property type="evidence" value="ECO:0000318"/>
    <property type="project" value="GO_Central"/>
</dbReference>
<keyword evidence="4" id="KW-0349">Heme</keyword>
<protein>
    <recommendedName>
        <fullName evidence="8">Indoleamine 2,3-dioxygenase</fullName>
    </recommendedName>
</protein>
<evidence type="ECO:0008006" key="8">
    <source>
        <dbReference type="Google" id="ProtNLM"/>
    </source>
</evidence>
<evidence type="ECO:0000256" key="5">
    <source>
        <dbReference type="SAM" id="Phobius"/>
    </source>
</evidence>
<dbReference type="SUPFAM" id="SSF140959">
    <property type="entry name" value="Indolic compounds 2,3-dioxygenase-like"/>
    <property type="match status" value="1"/>
</dbReference>
<comment type="similarity">
    <text evidence="1">Belongs to the indoleamine 2,3-dioxygenase family.</text>
</comment>
<dbReference type="InterPro" id="IPR037217">
    <property type="entry name" value="Trp/Indoleamine_2_3_dOase-like"/>
</dbReference>
<dbReference type="InParanoid" id="A0A7M7SYE1"/>
<sequence length="482" mass="54189">MSMEKNRENRYAGIPRLEDYSASPTFGFVEESPSLNLPEYFQRWVELATHTEELIRSGQIRQEVHQLPVLDHTRLDSPQAYKAAMVCLVALTQAYVWCEGEDGIPEVLPRCLAVPLAAVADYLQVPPSMHSYSFGLINWKLTDPDGKVELDNLETLVQICGGSDESWFFCTATQVELDFAPALNSMIEAQKAVVDKDVHKMIKELQTIEGAVHKMKNSFSKMIDGCRPHVFYNVFRPFLAGWDAPAFKKKGLKGLIYEGVSEEPLSYTGGSAAQSSTLQCLDAALGVTHQESQDKLCKSFQQYMPKPHRDLIKAIQEGPSIKEFVHNSGSSKAVECFNNSLMAVKGFRDIHLQIVTRYIIIMSQKSNANKKYLTQHEAGTGGSGFMTFLKGLRDATICTMLGRDLNEHTTTADAVAKTTNGAICKSSRQDVEWSRWKKYIAFLTLCVLVVLLIILIIFLAWTSMVPLYTYIYIWLVWKVILQ</sequence>
<evidence type="ECO:0000256" key="2">
    <source>
        <dbReference type="ARBA" id="ARBA00022723"/>
    </source>
</evidence>
<evidence type="ECO:0000313" key="7">
    <source>
        <dbReference type="Proteomes" id="UP000007110"/>
    </source>
</evidence>
<dbReference type="GO" id="GO:0004833">
    <property type="term" value="F:L-tryptophan 2,3-dioxygenase activity"/>
    <property type="evidence" value="ECO:0000318"/>
    <property type="project" value="GO_Central"/>
</dbReference>
<dbReference type="PANTHER" id="PTHR28657">
    <property type="entry name" value="INDOLEAMINE 2,3-DIOXYGENASE"/>
    <property type="match status" value="1"/>
</dbReference>
<dbReference type="EnsemblMetazoa" id="XM_030984609">
    <property type="protein sequence ID" value="XP_030840469"/>
    <property type="gene ID" value="LOC754565"/>
</dbReference>
<evidence type="ECO:0000256" key="4">
    <source>
        <dbReference type="PIRSR" id="PIRSR600898-1"/>
    </source>
</evidence>
<dbReference type="Pfam" id="PF01231">
    <property type="entry name" value="IDO"/>
    <property type="match status" value="1"/>
</dbReference>
<reference evidence="6" key="2">
    <citation type="submission" date="2021-01" db="UniProtKB">
        <authorList>
            <consortium name="EnsemblMetazoa"/>
        </authorList>
    </citation>
    <scope>IDENTIFICATION</scope>
</reference>
<keyword evidence="3 4" id="KW-0408">Iron</keyword>
<dbReference type="Proteomes" id="UP000007110">
    <property type="component" value="Unassembled WGS sequence"/>
</dbReference>
<organism evidence="6 7">
    <name type="scientific">Strongylocentrotus purpuratus</name>
    <name type="common">Purple sea urchin</name>
    <dbReference type="NCBI Taxonomy" id="7668"/>
    <lineage>
        <taxon>Eukaryota</taxon>
        <taxon>Metazoa</taxon>
        <taxon>Echinodermata</taxon>
        <taxon>Eleutherozoa</taxon>
        <taxon>Echinozoa</taxon>
        <taxon>Echinoidea</taxon>
        <taxon>Euechinoidea</taxon>
        <taxon>Echinacea</taxon>
        <taxon>Camarodonta</taxon>
        <taxon>Echinidea</taxon>
        <taxon>Strongylocentrotidae</taxon>
        <taxon>Strongylocentrotus</taxon>
    </lineage>
</organism>
<dbReference type="RefSeq" id="XP_030840469.1">
    <property type="nucleotide sequence ID" value="XM_030984609.1"/>
</dbReference>
<reference evidence="7" key="1">
    <citation type="submission" date="2015-02" db="EMBL/GenBank/DDBJ databases">
        <title>Genome sequencing for Strongylocentrotus purpuratus.</title>
        <authorList>
            <person name="Murali S."/>
            <person name="Liu Y."/>
            <person name="Vee V."/>
            <person name="English A."/>
            <person name="Wang M."/>
            <person name="Skinner E."/>
            <person name="Han Y."/>
            <person name="Muzny D.M."/>
            <person name="Worley K.C."/>
            <person name="Gibbs R.A."/>
        </authorList>
    </citation>
    <scope>NUCLEOTIDE SEQUENCE</scope>
</reference>
<dbReference type="GO" id="GO:0019441">
    <property type="term" value="P:L-tryptophan catabolic process to kynurenine"/>
    <property type="evidence" value="ECO:0000318"/>
    <property type="project" value="GO_Central"/>
</dbReference>
<dbReference type="GO" id="GO:0005737">
    <property type="term" value="C:cytoplasm"/>
    <property type="evidence" value="ECO:0000318"/>
    <property type="project" value="GO_Central"/>
</dbReference>
<dbReference type="OMA" id="SNKIMEP"/>
<proteinExistence type="inferred from homology"/>
<accession>A0A7M7SYE1</accession>
<feature type="transmembrane region" description="Helical" evidence="5">
    <location>
        <begin position="439"/>
        <end position="459"/>
    </location>
</feature>
<dbReference type="GeneID" id="754565"/>
<dbReference type="GO" id="GO:0020037">
    <property type="term" value="F:heme binding"/>
    <property type="evidence" value="ECO:0007669"/>
    <property type="project" value="InterPro"/>
</dbReference>
<dbReference type="PANTHER" id="PTHR28657:SF5">
    <property type="entry name" value="INDOLEAMINE 2,3-DIOXYGENASE"/>
    <property type="match status" value="1"/>
</dbReference>
<keyword evidence="7" id="KW-1185">Reference proteome</keyword>